<proteinExistence type="inferred from homology"/>
<evidence type="ECO:0000259" key="5">
    <source>
        <dbReference type="Pfam" id="PF04542"/>
    </source>
</evidence>
<dbReference type="Pfam" id="PF04542">
    <property type="entry name" value="Sigma70_r2"/>
    <property type="match status" value="1"/>
</dbReference>
<accession>A0A1M6PAR1</accession>
<keyword evidence="4" id="KW-0804">Transcription</keyword>
<reference evidence="8" key="1">
    <citation type="submission" date="2016-11" db="EMBL/GenBank/DDBJ databases">
        <authorList>
            <person name="Varghese N."/>
            <person name="Submissions S."/>
        </authorList>
    </citation>
    <scope>NUCLEOTIDE SEQUENCE [LARGE SCALE GENOMIC DNA]</scope>
    <source>
        <strain evidence="8">DSM 26134</strain>
    </source>
</reference>
<dbReference type="PANTHER" id="PTHR43133:SF45">
    <property type="entry name" value="RNA POLYMERASE ECF-TYPE SIGMA FACTOR"/>
    <property type="match status" value="1"/>
</dbReference>
<dbReference type="Gene3D" id="1.10.10.10">
    <property type="entry name" value="Winged helix-like DNA-binding domain superfamily/Winged helix DNA-binding domain"/>
    <property type="match status" value="1"/>
</dbReference>
<dbReference type="STRING" id="156994.SAMN04488028_102617"/>
<dbReference type="PANTHER" id="PTHR43133">
    <property type="entry name" value="RNA POLYMERASE ECF-TYPE SIGMA FACTO"/>
    <property type="match status" value="1"/>
</dbReference>
<sequence>MSAESSFLEKKNKSVQRLYYTKSNYMKLDREAFLEMLESHKRIIFKICHSYCRDSEDQKDLVQEVIVQLWNSYHKYDDRFKRSTWVYRIALNVAISAYRKKITRNKHFDRMEEDSFVDIKTTDEDEQDENILRLNQFIAELDELNRALMILYLDDHSHDEIASILNISVSNVGTKINRIKQKIKREWTQR</sequence>
<dbReference type="InterPro" id="IPR007627">
    <property type="entry name" value="RNA_pol_sigma70_r2"/>
</dbReference>
<evidence type="ECO:0000313" key="7">
    <source>
        <dbReference type="EMBL" id="SHK04962.1"/>
    </source>
</evidence>
<gene>
    <name evidence="7" type="ORF">SAMN04488028_102617</name>
</gene>
<dbReference type="EMBL" id="FRAA01000002">
    <property type="protein sequence ID" value="SHK04962.1"/>
    <property type="molecule type" value="Genomic_DNA"/>
</dbReference>
<evidence type="ECO:0000256" key="4">
    <source>
        <dbReference type="ARBA" id="ARBA00023163"/>
    </source>
</evidence>
<dbReference type="InterPro" id="IPR013249">
    <property type="entry name" value="RNA_pol_sigma70_r4_t2"/>
</dbReference>
<evidence type="ECO:0000259" key="6">
    <source>
        <dbReference type="Pfam" id="PF08281"/>
    </source>
</evidence>
<dbReference type="InterPro" id="IPR039425">
    <property type="entry name" value="RNA_pol_sigma-70-like"/>
</dbReference>
<dbReference type="Gene3D" id="1.10.1740.10">
    <property type="match status" value="1"/>
</dbReference>
<dbReference type="Pfam" id="PF08281">
    <property type="entry name" value="Sigma70_r4_2"/>
    <property type="match status" value="1"/>
</dbReference>
<protein>
    <submittedName>
        <fullName evidence="7">RNA polymerase sigma-70 factor, ECF subfamily</fullName>
    </submittedName>
</protein>
<feature type="domain" description="RNA polymerase sigma factor 70 region 4 type 2" evidence="6">
    <location>
        <begin position="133"/>
        <end position="183"/>
    </location>
</feature>
<dbReference type="GO" id="GO:0003677">
    <property type="term" value="F:DNA binding"/>
    <property type="evidence" value="ECO:0007669"/>
    <property type="project" value="InterPro"/>
</dbReference>
<evidence type="ECO:0000256" key="1">
    <source>
        <dbReference type="ARBA" id="ARBA00010641"/>
    </source>
</evidence>
<name>A0A1M6PAR1_REIAG</name>
<keyword evidence="2" id="KW-0805">Transcription regulation</keyword>
<dbReference type="Proteomes" id="UP000184474">
    <property type="component" value="Unassembled WGS sequence"/>
</dbReference>
<comment type="similarity">
    <text evidence="1">Belongs to the sigma-70 factor family. ECF subfamily.</text>
</comment>
<dbReference type="SUPFAM" id="SSF88946">
    <property type="entry name" value="Sigma2 domain of RNA polymerase sigma factors"/>
    <property type="match status" value="1"/>
</dbReference>
<dbReference type="GO" id="GO:0016987">
    <property type="term" value="F:sigma factor activity"/>
    <property type="evidence" value="ECO:0007669"/>
    <property type="project" value="UniProtKB-KW"/>
</dbReference>
<feature type="domain" description="RNA polymerase sigma-70 region 2" evidence="5">
    <location>
        <begin position="37"/>
        <end position="101"/>
    </location>
</feature>
<dbReference type="InterPro" id="IPR013325">
    <property type="entry name" value="RNA_pol_sigma_r2"/>
</dbReference>
<evidence type="ECO:0000256" key="3">
    <source>
        <dbReference type="ARBA" id="ARBA00023082"/>
    </source>
</evidence>
<dbReference type="SUPFAM" id="SSF88659">
    <property type="entry name" value="Sigma3 and sigma4 domains of RNA polymerase sigma factors"/>
    <property type="match status" value="1"/>
</dbReference>
<dbReference type="GO" id="GO:0006352">
    <property type="term" value="P:DNA-templated transcription initiation"/>
    <property type="evidence" value="ECO:0007669"/>
    <property type="project" value="InterPro"/>
</dbReference>
<keyword evidence="3" id="KW-0731">Sigma factor</keyword>
<keyword evidence="8" id="KW-1185">Reference proteome</keyword>
<dbReference type="AlphaFoldDB" id="A0A1M6PAR1"/>
<dbReference type="InterPro" id="IPR014284">
    <property type="entry name" value="RNA_pol_sigma-70_dom"/>
</dbReference>
<dbReference type="NCBIfam" id="TIGR02937">
    <property type="entry name" value="sigma70-ECF"/>
    <property type="match status" value="1"/>
</dbReference>
<dbReference type="InterPro" id="IPR036388">
    <property type="entry name" value="WH-like_DNA-bd_sf"/>
</dbReference>
<dbReference type="InterPro" id="IPR013324">
    <property type="entry name" value="RNA_pol_sigma_r3/r4-like"/>
</dbReference>
<evidence type="ECO:0000313" key="8">
    <source>
        <dbReference type="Proteomes" id="UP000184474"/>
    </source>
</evidence>
<evidence type="ECO:0000256" key="2">
    <source>
        <dbReference type="ARBA" id="ARBA00023015"/>
    </source>
</evidence>
<organism evidence="7 8">
    <name type="scientific">Reichenbachiella agariperforans</name>
    <dbReference type="NCBI Taxonomy" id="156994"/>
    <lineage>
        <taxon>Bacteria</taxon>
        <taxon>Pseudomonadati</taxon>
        <taxon>Bacteroidota</taxon>
        <taxon>Cytophagia</taxon>
        <taxon>Cytophagales</taxon>
        <taxon>Reichenbachiellaceae</taxon>
        <taxon>Reichenbachiella</taxon>
    </lineage>
</organism>